<reference evidence="2" key="1">
    <citation type="journal article" date="2016" name="Genome Announc.">
        <title>Draft Genome Sequences of Five Rapidly Growing Mycobacterium Species, M. thermoresistibile, M. fortuitum subsp. acetamidolyticum, M. canariasense, M. brisbanense, and M. novocastrense.</title>
        <authorList>
            <person name="Katahira K."/>
            <person name="Ogura Y."/>
            <person name="Gotoh Y."/>
            <person name="Hayashi T."/>
        </authorList>
    </citation>
    <scope>NUCLEOTIDE SEQUENCE [LARGE SCALE GENOMIC DNA]</scope>
    <source>
        <strain evidence="2">JCM15654</strain>
    </source>
</reference>
<dbReference type="EMBL" id="BCSX01000056">
    <property type="protein sequence ID" value="GAS92671.1"/>
    <property type="molecule type" value="Genomic_DNA"/>
</dbReference>
<sequence length="117" mass="13078">MDDIVQGITNAAKLASTWEPNHPQYVEGTLYLTQAQWDAVREQFPPTAERRHMSTHHAWGIPIKIISPNTAEELPSGRTLVYSAALESFYVFDRAEAAGSYRIQGSKLTLEESCKPS</sequence>
<protein>
    <submittedName>
        <fullName evidence="1">Uncharacterized protein</fullName>
    </submittedName>
</protein>
<name>A0A100W6Z2_9MYCO</name>
<evidence type="ECO:0000313" key="1">
    <source>
        <dbReference type="EMBL" id="GAS92671.1"/>
    </source>
</evidence>
<dbReference type="STRING" id="146020.RMCB_6767"/>
<evidence type="ECO:0000313" key="2">
    <source>
        <dbReference type="Proteomes" id="UP000069620"/>
    </source>
</evidence>
<organism evidence="1 2">
    <name type="scientific">Mycolicibacterium brisbanense</name>
    <dbReference type="NCBI Taxonomy" id="146020"/>
    <lineage>
        <taxon>Bacteria</taxon>
        <taxon>Bacillati</taxon>
        <taxon>Actinomycetota</taxon>
        <taxon>Actinomycetes</taxon>
        <taxon>Mycobacteriales</taxon>
        <taxon>Mycobacteriaceae</taxon>
        <taxon>Mycolicibacterium</taxon>
    </lineage>
</organism>
<keyword evidence="2" id="KW-1185">Reference proteome</keyword>
<dbReference type="RefSeq" id="WP_062832226.1">
    <property type="nucleotide sequence ID" value="NZ_BCSX01000056.1"/>
</dbReference>
<dbReference type="OrthoDB" id="3877861at2"/>
<dbReference type="Proteomes" id="UP000069620">
    <property type="component" value="Unassembled WGS sequence"/>
</dbReference>
<reference evidence="2" key="2">
    <citation type="submission" date="2016-02" db="EMBL/GenBank/DDBJ databases">
        <title>Draft genome sequence of five rapidly growing Mycobacterium species.</title>
        <authorList>
            <person name="Katahira K."/>
            <person name="Gotou Y."/>
            <person name="Iida K."/>
            <person name="Ogura Y."/>
            <person name="Hayashi T."/>
        </authorList>
    </citation>
    <scope>NUCLEOTIDE SEQUENCE [LARGE SCALE GENOMIC DNA]</scope>
    <source>
        <strain evidence="2">JCM15654</strain>
    </source>
</reference>
<accession>A0A100W6Z2</accession>
<proteinExistence type="predicted"/>
<gene>
    <name evidence="1" type="ORF">RMCB_6767</name>
</gene>
<comment type="caution">
    <text evidence="1">The sequence shown here is derived from an EMBL/GenBank/DDBJ whole genome shotgun (WGS) entry which is preliminary data.</text>
</comment>
<dbReference type="AlphaFoldDB" id="A0A100W6Z2"/>